<organism evidence="1 2">
    <name type="scientific">Leersia perrieri</name>
    <dbReference type="NCBI Taxonomy" id="77586"/>
    <lineage>
        <taxon>Eukaryota</taxon>
        <taxon>Viridiplantae</taxon>
        <taxon>Streptophyta</taxon>
        <taxon>Embryophyta</taxon>
        <taxon>Tracheophyta</taxon>
        <taxon>Spermatophyta</taxon>
        <taxon>Magnoliopsida</taxon>
        <taxon>Liliopsida</taxon>
        <taxon>Poales</taxon>
        <taxon>Poaceae</taxon>
        <taxon>BOP clade</taxon>
        <taxon>Oryzoideae</taxon>
        <taxon>Oryzeae</taxon>
        <taxon>Oryzinae</taxon>
        <taxon>Leersia</taxon>
    </lineage>
</organism>
<name>A0A0D9W1W4_9ORYZ</name>
<evidence type="ECO:0000313" key="2">
    <source>
        <dbReference type="Proteomes" id="UP000032180"/>
    </source>
</evidence>
<dbReference type="HOGENOM" id="CLU_2561942_0_0_1"/>
<dbReference type="PANTHER" id="PTHR33641:SF18">
    <property type="entry name" value="OS04G0119000 PROTEIN"/>
    <property type="match status" value="1"/>
</dbReference>
<dbReference type="eggNOG" id="ENOG502R3W9">
    <property type="taxonomic scope" value="Eukaryota"/>
</dbReference>
<sequence length="88" mass="9303">MASADAILSSQVAGECLKINKLATAASPVKLQLQKQSEGSAAAAASGSRRQQMAVKMEKNSVTAVKQLKPRFAVELDGLNCFETLIPR</sequence>
<reference evidence="1 2" key="1">
    <citation type="submission" date="2012-08" db="EMBL/GenBank/DDBJ databases">
        <title>Oryza genome evolution.</title>
        <authorList>
            <person name="Wing R.A."/>
        </authorList>
    </citation>
    <scope>NUCLEOTIDE SEQUENCE</scope>
</reference>
<accession>A0A0D9W1W4</accession>
<evidence type="ECO:0000313" key="1">
    <source>
        <dbReference type="EnsemblPlants" id="LPERR04G00530.1"/>
    </source>
</evidence>
<dbReference type="Proteomes" id="UP000032180">
    <property type="component" value="Chromosome 4"/>
</dbReference>
<proteinExistence type="predicted"/>
<reference evidence="1" key="3">
    <citation type="submission" date="2015-04" db="UniProtKB">
        <authorList>
            <consortium name="EnsemblPlants"/>
        </authorList>
    </citation>
    <scope>IDENTIFICATION</scope>
</reference>
<dbReference type="Gramene" id="LPERR04G00530.1">
    <property type="protein sequence ID" value="LPERR04G00530.1"/>
    <property type="gene ID" value="LPERR04G00530"/>
</dbReference>
<dbReference type="EnsemblPlants" id="LPERR04G00530.1">
    <property type="protein sequence ID" value="LPERR04G00530.1"/>
    <property type="gene ID" value="LPERR04G00530"/>
</dbReference>
<protein>
    <submittedName>
        <fullName evidence="1">Uncharacterized protein</fullName>
    </submittedName>
</protein>
<reference evidence="2" key="2">
    <citation type="submission" date="2013-12" db="EMBL/GenBank/DDBJ databases">
        <authorList>
            <person name="Yu Y."/>
            <person name="Lee S."/>
            <person name="de Baynast K."/>
            <person name="Wissotski M."/>
            <person name="Liu L."/>
            <person name="Talag J."/>
            <person name="Goicoechea J."/>
            <person name="Angelova A."/>
            <person name="Jetty R."/>
            <person name="Kudrna D."/>
            <person name="Golser W."/>
            <person name="Rivera L."/>
            <person name="Zhang J."/>
            <person name="Wing R."/>
        </authorList>
    </citation>
    <scope>NUCLEOTIDE SEQUENCE</scope>
</reference>
<keyword evidence="2" id="KW-1185">Reference proteome</keyword>
<dbReference type="PANTHER" id="PTHR33641">
    <property type="entry name" value="OS06G0133500 PROTEIN"/>
    <property type="match status" value="1"/>
</dbReference>
<dbReference type="AlphaFoldDB" id="A0A0D9W1W4"/>